<evidence type="ECO:0008006" key="7">
    <source>
        <dbReference type="Google" id="ProtNLM"/>
    </source>
</evidence>
<feature type="signal peptide" evidence="4">
    <location>
        <begin position="1"/>
        <end position="18"/>
    </location>
</feature>
<evidence type="ECO:0000256" key="1">
    <source>
        <dbReference type="ARBA" id="ARBA00022737"/>
    </source>
</evidence>
<reference evidence="6" key="1">
    <citation type="journal article" date="2019" name="Int. J. Syst. Evol. Microbiol.">
        <title>The Global Catalogue of Microorganisms (GCM) 10K type strain sequencing project: providing services to taxonomists for standard genome sequencing and annotation.</title>
        <authorList>
            <consortium name="The Broad Institute Genomics Platform"/>
            <consortium name="The Broad Institute Genome Sequencing Center for Infectious Disease"/>
            <person name="Wu L."/>
            <person name="Ma J."/>
        </authorList>
    </citation>
    <scope>NUCLEOTIDE SEQUENCE [LARGE SCALE GENOMIC DNA]</scope>
    <source>
        <strain evidence="6">CGMCC 1.15297</strain>
    </source>
</reference>
<comment type="caution">
    <text evidence="5">The sequence shown here is derived from an EMBL/GenBank/DDBJ whole genome shotgun (WGS) entry which is preliminary data.</text>
</comment>
<organism evidence="5 6">
    <name type="scientific">Blastomonas marina</name>
    <dbReference type="NCBI Taxonomy" id="1867408"/>
    <lineage>
        <taxon>Bacteria</taxon>
        <taxon>Pseudomonadati</taxon>
        <taxon>Pseudomonadota</taxon>
        <taxon>Alphaproteobacteria</taxon>
        <taxon>Sphingomonadales</taxon>
        <taxon>Sphingomonadaceae</taxon>
        <taxon>Blastomonas</taxon>
    </lineage>
</organism>
<dbReference type="SUPFAM" id="SSF48452">
    <property type="entry name" value="TPR-like"/>
    <property type="match status" value="3"/>
</dbReference>
<feature type="chain" id="PRO_5047164182" description="Tetratricopeptide repeat protein" evidence="4">
    <location>
        <begin position="19"/>
        <end position="597"/>
    </location>
</feature>
<protein>
    <recommendedName>
        <fullName evidence="7">Tetratricopeptide repeat protein</fullName>
    </recommendedName>
</protein>
<dbReference type="Pfam" id="PF13181">
    <property type="entry name" value="TPR_8"/>
    <property type="match status" value="1"/>
</dbReference>
<proteinExistence type="predicted"/>
<dbReference type="EMBL" id="BMID01000001">
    <property type="protein sequence ID" value="GGA05416.1"/>
    <property type="molecule type" value="Genomic_DNA"/>
</dbReference>
<evidence type="ECO:0000256" key="4">
    <source>
        <dbReference type="SAM" id="SignalP"/>
    </source>
</evidence>
<dbReference type="PROSITE" id="PS50005">
    <property type="entry name" value="TPR"/>
    <property type="match status" value="2"/>
</dbReference>
<evidence type="ECO:0000256" key="2">
    <source>
        <dbReference type="ARBA" id="ARBA00022803"/>
    </source>
</evidence>
<dbReference type="PANTHER" id="PTHR45641:SF19">
    <property type="entry name" value="NEPHROCYSTIN-3"/>
    <property type="match status" value="1"/>
</dbReference>
<feature type="repeat" description="TPR" evidence="3">
    <location>
        <begin position="274"/>
        <end position="307"/>
    </location>
</feature>
<feature type="repeat" description="TPR" evidence="3">
    <location>
        <begin position="438"/>
        <end position="471"/>
    </location>
</feature>
<keyword evidence="2 3" id="KW-0802">TPR repeat</keyword>
<accession>A0ABQ1FC38</accession>
<keyword evidence="6" id="KW-1185">Reference proteome</keyword>
<name>A0ABQ1FC38_9SPHN</name>
<dbReference type="PANTHER" id="PTHR45641">
    <property type="entry name" value="TETRATRICOPEPTIDE REPEAT PROTEIN (AFU_ORTHOLOGUE AFUA_6G03870)"/>
    <property type="match status" value="1"/>
</dbReference>
<dbReference type="Proteomes" id="UP000603317">
    <property type="component" value="Unassembled WGS sequence"/>
</dbReference>
<evidence type="ECO:0000256" key="3">
    <source>
        <dbReference type="PROSITE-ProRule" id="PRU00339"/>
    </source>
</evidence>
<dbReference type="Pfam" id="PF13424">
    <property type="entry name" value="TPR_12"/>
    <property type="match status" value="3"/>
</dbReference>
<dbReference type="InterPro" id="IPR019734">
    <property type="entry name" value="TPR_rpt"/>
</dbReference>
<keyword evidence="4" id="KW-0732">Signal</keyword>
<gene>
    <name evidence="5" type="ORF">GCM10010923_14010</name>
</gene>
<keyword evidence="1" id="KW-0677">Repeat</keyword>
<sequence length="597" mass="66087">MRLALLIFVLVFATPTSAQQSDRWAFPEGAVEAFQANDFATSRALIEEALARCEASKPEADECLDLIQARGAIAAETGDMPALRESASRTIEMAKRWLPADHPDRERGHYRLGIYYLETGDLREAEEEFCAAVAINFPKRDQVKDTVANRLRFVAKVLFETGRATESRDYNKQADSIAAANFDLDAPTLGDTYDVVGLSHLNDRRYADAEVMLRRAIAFHECATPDANEKIALSYRELGRAYGWQDKMIEAEAATRRALSLTTAEPSADPTVVADLHHQLGQIFEATERFDKAEQSYRKVLELRSAERPADLLEMANIEADLANVLSIQGRYEEGEELARAALEKRQRALPRSHPAILNSYNQLAIMLTLQDSTDQAEVILNRLLAEAAGNPVVSRPRLLVNIAGVMAQAGRYARAEALLREAAELLDPDEEDPSLGSAIYQNLALSMAEQGRHEDAIAPFRKAMDYAAKAGSAGKLNVTSISLFMAVSLSRIGRDAEAEQLFRKARLLRNEMFPPGHLARIESDTRFAEFLARNASLFGEARSLYREAERGILARVGSFGEFGAAAQAEIRKFRPTFTGEVAVAWALAERNRSGSF</sequence>
<dbReference type="Gene3D" id="1.25.40.10">
    <property type="entry name" value="Tetratricopeptide repeat domain"/>
    <property type="match status" value="4"/>
</dbReference>
<dbReference type="SMART" id="SM00028">
    <property type="entry name" value="TPR"/>
    <property type="match status" value="8"/>
</dbReference>
<evidence type="ECO:0000313" key="5">
    <source>
        <dbReference type="EMBL" id="GGA05416.1"/>
    </source>
</evidence>
<evidence type="ECO:0000313" key="6">
    <source>
        <dbReference type="Proteomes" id="UP000603317"/>
    </source>
</evidence>
<dbReference type="InterPro" id="IPR011990">
    <property type="entry name" value="TPR-like_helical_dom_sf"/>
</dbReference>